<evidence type="ECO:0000259" key="4">
    <source>
        <dbReference type="Pfam" id="PF14368"/>
    </source>
</evidence>
<feature type="chain" id="PRO_5043495219" description="Bifunctional inhibitor/plant lipid transfer protein/seed storage helical domain-containing protein" evidence="3">
    <location>
        <begin position="27"/>
        <end position="93"/>
    </location>
</feature>
<dbReference type="InterPro" id="IPR036312">
    <property type="entry name" value="Bifun_inhib/LTP/seed_sf"/>
</dbReference>
<gene>
    <name evidence="5" type="ORF">LIER_28903</name>
</gene>
<dbReference type="InterPro" id="IPR016140">
    <property type="entry name" value="Bifunc_inhib/LTP/seed_store"/>
</dbReference>
<sequence length="93" mass="9997">MKNFNNIAICFMVLVVLVGEAKQTKAVDCDATKLAPCLPAFQDGSAPTSSCCKNLKEQEPCLCQFAKDPNYKKYVDSPNSKKIAAACKVTGSC</sequence>
<proteinExistence type="predicted"/>
<dbReference type="GO" id="GO:0006869">
    <property type="term" value="P:lipid transport"/>
    <property type="evidence" value="ECO:0007669"/>
    <property type="project" value="InterPro"/>
</dbReference>
<feature type="signal peptide" evidence="3">
    <location>
        <begin position="1"/>
        <end position="26"/>
    </location>
</feature>
<accession>A0AAV3RHR2</accession>
<evidence type="ECO:0000313" key="6">
    <source>
        <dbReference type="Proteomes" id="UP001454036"/>
    </source>
</evidence>
<evidence type="ECO:0000256" key="3">
    <source>
        <dbReference type="SAM" id="SignalP"/>
    </source>
</evidence>
<dbReference type="Proteomes" id="UP001454036">
    <property type="component" value="Unassembled WGS sequence"/>
</dbReference>
<dbReference type="PANTHER" id="PTHR33214:SF69">
    <property type="entry name" value="BIFUNCTIONAL INHIBITOR_LIPID-TRANSFER PROTEIN_SEED STORAGE 2S ALBUMIN SUPERFAMILY PROTEIN"/>
    <property type="match status" value="1"/>
</dbReference>
<dbReference type="EMBL" id="BAABME010009785">
    <property type="protein sequence ID" value="GAA0175795.1"/>
    <property type="molecule type" value="Genomic_DNA"/>
</dbReference>
<keyword evidence="3" id="KW-0732">Signal</keyword>
<feature type="domain" description="Bifunctional inhibitor/plant lipid transfer protein/seed storage helical" evidence="4">
    <location>
        <begin position="20"/>
        <end position="91"/>
    </location>
</feature>
<dbReference type="InterPro" id="IPR033872">
    <property type="entry name" value="nsLTP2"/>
</dbReference>
<keyword evidence="6" id="KW-1185">Reference proteome</keyword>
<organism evidence="5 6">
    <name type="scientific">Lithospermum erythrorhizon</name>
    <name type="common">Purple gromwell</name>
    <name type="synonym">Lithospermum officinale var. erythrorhizon</name>
    <dbReference type="NCBI Taxonomy" id="34254"/>
    <lineage>
        <taxon>Eukaryota</taxon>
        <taxon>Viridiplantae</taxon>
        <taxon>Streptophyta</taxon>
        <taxon>Embryophyta</taxon>
        <taxon>Tracheophyta</taxon>
        <taxon>Spermatophyta</taxon>
        <taxon>Magnoliopsida</taxon>
        <taxon>eudicotyledons</taxon>
        <taxon>Gunneridae</taxon>
        <taxon>Pentapetalae</taxon>
        <taxon>asterids</taxon>
        <taxon>lamiids</taxon>
        <taxon>Boraginales</taxon>
        <taxon>Boraginaceae</taxon>
        <taxon>Boraginoideae</taxon>
        <taxon>Lithospermeae</taxon>
        <taxon>Lithospermum</taxon>
    </lineage>
</organism>
<dbReference type="CDD" id="cd01959">
    <property type="entry name" value="nsLTP2"/>
    <property type="match status" value="1"/>
</dbReference>
<dbReference type="Gene3D" id="1.10.110.10">
    <property type="entry name" value="Plant lipid-transfer and hydrophobic proteins"/>
    <property type="match status" value="1"/>
</dbReference>
<dbReference type="PANTHER" id="PTHR33214">
    <property type="entry name" value="BIFUNCTIONAL INHIBITOR/LIPID-TRANSFER PROTEIN/SEED STORAGE 2S ALBUMIN SUPERFAMILY PROTEIN"/>
    <property type="match status" value="1"/>
</dbReference>
<dbReference type="SUPFAM" id="SSF47699">
    <property type="entry name" value="Bifunctional inhibitor/lipid-transfer protein/seed storage 2S albumin"/>
    <property type="match status" value="1"/>
</dbReference>
<reference evidence="5 6" key="1">
    <citation type="submission" date="2024-01" db="EMBL/GenBank/DDBJ databases">
        <title>The complete chloroplast genome sequence of Lithospermum erythrorhizon: insights into the phylogenetic relationship among Boraginaceae species and the maternal lineages of purple gromwells.</title>
        <authorList>
            <person name="Okada T."/>
            <person name="Watanabe K."/>
        </authorList>
    </citation>
    <scope>NUCLEOTIDE SEQUENCE [LARGE SCALE GENOMIC DNA]</scope>
</reference>
<comment type="caution">
    <text evidence="5">The sequence shown here is derived from an EMBL/GenBank/DDBJ whole genome shotgun (WGS) entry which is preliminary data.</text>
</comment>
<protein>
    <recommendedName>
        <fullName evidence="4">Bifunctional inhibitor/plant lipid transfer protein/seed storage helical domain-containing protein</fullName>
    </recommendedName>
</protein>
<keyword evidence="1" id="KW-0813">Transport</keyword>
<name>A0AAV3RHR2_LITER</name>
<keyword evidence="2" id="KW-0446">Lipid-binding</keyword>
<evidence type="ECO:0000256" key="2">
    <source>
        <dbReference type="ARBA" id="ARBA00023121"/>
    </source>
</evidence>
<dbReference type="GO" id="GO:0008289">
    <property type="term" value="F:lipid binding"/>
    <property type="evidence" value="ECO:0007669"/>
    <property type="project" value="UniProtKB-KW"/>
</dbReference>
<evidence type="ECO:0000313" key="5">
    <source>
        <dbReference type="EMBL" id="GAA0175795.1"/>
    </source>
</evidence>
<evidence type="ECO:0000256" key="1">
    <source>
        <dbReference type="ARBA" id="ARBA00022448"/>
    </source>
</evidence>
<dbReference type="AlphaFoldDB" id="A0AAV3RHR2"/>
<dbReference type="Pfam" id="PF14368">
    <property type="entry name" value="LTP_2"/>
    <property type="match status" value="1"/>
</dbReference>